<keyword evidence="1" id="KW-0472">Membrane</keyword>
<accession>A0ABS2NLL1</accession>
<keyword evidence="1" id="KW-0812">Transmembrane</keyword>
<dbReference type="RefSeq" id="WP_204400103.1">
    <property type="nucleotide sequence ID" value="NZ_JAFBEE010000001.1"/>
</dbReference>
<feature type="transmembrane region" description="Helical" evidence="1">
    <location>
        <begin position="98"/>
        <end position="126"/>
    </location>
</feature>
<keyword evidence="3" id="KW-1185">Reference proteome</keyword>
<reference evidence="2 3" key="1">
    <citation type="submission" date="2021-01" db="EMBL/GenBank/DDBJ databases">
        <title>Genomic Encyclopedia of Type Strains, Phase IV (KMG-IV): sequencing the most valuable type-strain genomes for metagenomic binning, comparative biology and taxonomic classification.</title>
        <authorList>
            <person name="Goeker M."/>
        </authorList>
    </citation>
    <scope>NUCLEOTIDE SEQUENCE [LARGE SCALE GENOMIC DNA]</scope>
    <source>
        <strain evidence="2 3">DSM 25890</strain>
    </source>
</reference>
<sequence length="188" mass="22004">MWVEIFKRYFAVLLMGVVIKLLDDEVDQDEALRGLPESQLLRDLQRFKLPYSLFFLALAMVLDTNYSFGLFSSAYILGMFHIPQQRLPLKLKSYQETLVVVALNLILIPFGVFFQSFFIVTILQLIDDILDEEYDSTYGYFNFVKRYGRMEVTLVIAILTVASFMISWVNTLVILPTGIFINYLYSWW</sequence>
<name>A0ABS2NLL1_9FIRM</name>
<feature type="transmembrane region" description="Helical" evidence="1">
    <location>
        <begin position="51"/>
        <end position="77"/>
    </location>
</feature>
<organism evidence="2 3">
    <name type="scientific">Alkaliphilus hydrothermalis</name>
    <dbReference type="NCBI Taxonomy" id="1482730"/>
    <lineage>
        <taxon>Bacteria</taxon>
        <taxon>Bacillati</taxon>
        <taxon>Bacillota</taxon>
        <taxon>Clostridia</taxon>
        <taxon>Peptostreptococcales</taxon>
        <taxon>Natronincolaceae</taxon>
        <taxon>Alkaliphilus</taxon>
    </lineage>
</organism>
<comment type="caution">
    <text evidence="2">The sequence shown here is derived from an EMBL/GenBank/DDBJ whole genome shotgun (WGS) entry which is preliminary data.</text>
</comment>
<keyword evidence="1" id="KW-1133">Transmembrane helix</keyword>
<evidence type="ECO:0008006" key="4">
    <source>
        <dbReference type="Google" id="ProtNLM"/>
    </source>
</evidence>
<gene>
    <name evidence="2" type="ORF">JOC73_000346</name>
</gene>
<protein>
    <recommendedName>
        <fullName evidence="4">UbiA prenyltransferase family protein</fullName>
    </recommendedName>
</protein>
<dbReference type="EMBL" id="JAFBEE010000001">
    <property type="protein sequence ID" value="MBM7613838.1"/>
    <property type="molecule type" value="Genomic_DNA"/>
</dbReference>
<evidence type="ECO:0000313" key="2">
    <source>
        <dbReference type="EMBL" id="MBM7613838.1"/>
    </source>
</evidence>
<dbReference type="Proteomes" id="UP001314796">
    <property type="component" value="Unassembled WGS sequence"/>
</dbReference>
<evidence type="ECO:0000256" key="1">
    <source>
        <dbReference type="SAM" id="Phobius"/>
    </source>
</evidence>
<proteinExistence type="predicted"/>
<evidence type="ECO:0000313" key="3">
    <source>
        <dbReference type="Proteomes" id="UP001314796"/>
    </source>
</evidence>
<feature type="transmembrane region" description="Helical" evidence="1">
    <location>
        <begin position="152"/>
        <end position="185"/>
    </location>
</feature>